<dbReference type="InterPro" id="IPR026954">
    <property type="entry name" value="PknH-like_Extracell"/>
</dbReference>
<feature type="domain" description="PknH-like extracellular" evidence="2">
    <location>
        <begin position="48"/>
        <end position="248"/>
    </location>
</feature>
<dbReference type="PROSITE" id="PS51257">
    <property type="entry name" value="PROKAR_LIPOPROTEIN"/>
    <property type="match status" value="1"/>
</dbReference>
<dbReference type="PATRIC" id="fig|1324261.3.peg.3711"/>
<dbReference type="Proteomes" id="UP000025947">
    <property type="component" value="Unassembled WGS sequence"/>
</dbReference>
<feature type="chain" id="PRO_5039046392" description="PknH-like extracellular domain-containing protein" evidence="1">
    <location>
        <begin position="22"/>
        <end position="252"/>
    </location>
</feature>
<evidence type="ECO:0000256" key="1">
    <source>
        <dbReference type="SAM" id="SignalP"/>
    </source>
</evidence>
<gene>
    <name evidence="3" type="ORF">K875_03669</name>
</gene>
<proteinExistence type="predicted"/>
<keyword evidence="4" id="KW-1185">Reference proteome</keyword>
<dbReference type="EMBL" id="JLXW01000010">
    <property type="protein sequence ID" value="KBZ60722.1"/>
    <property type="molecule type" value="Genomic_DNA"/>
</dbReference>
<feature type="signal peptide" evidence="1">
    <location>
        <begin position="1"/>
        <end position="21"/>
    </location>
</feature>
<organism evidence="3 4">
    <name type="scientific">Mycobacterium [tuberculosis] TKK-01-0051</name>
    <dbReference type="NCBI Taxonomy" id="1324261"/>
    <lineage>
        <taxon>Bacteria</taxon>
        <taxon>Bacillati</taxon>
        <taxon>Actinomycetota</taxon>
        <taxon>Actinomycetes</taxon>
        <taxon>Mycobacteriales</taxon>
        <taxon>Mycobacteriaceae</taxon>
        <taxon>Mycobacterium</taxon>
        <taxon>Mycobacterium avium complex (MAC)</taxon>
    </lineage>
</organism>
<dbReference type="InterPro" id="IPR038232">
    <property type="entry name" value="PknH-like_Extracell_sf"/>
</dbReference>
<evidence type="ECO:0000259" key="2">
    <source>
        <dbReference type="Pfam" id="PF14032"/>
    </source>
</evidence>
<accession>A0A051TUS2</accession>
<evidence type="ECO:0000313" key="4">
    <source>
        <dbReference type="Proteomes" id="UP000025947"/>
    </source>
</evidence>
<dbReference type="AlphaFoldDB" id="A0A051TUS2"/>
<keyword evidence="1" id="KW-0732">Signal</keyword>
<dbReference type="Gene3D" id="3.40.1000.70">
    <property type="entry name" value="PknH-like extracellular domain"/>
    <property type="match status" value="1"/>
</dbReference>
<sequence length="252" mass="26052">MRMRSQLTAAIVAAAAAIVVAGCGGDHKGGGAASSTTTTTASSKAPLEQGALPDLMLSPSDIDTVLGATGTSSDPPITKLLEDPFKREDYTFPAECRYTMHAALASVYADSGNTAVYGYHDQAPAPTGADQLESPDVYQVVVLFGSPEQASAFFTTSAQRWPACANRQDTVPAADGKPELQWKVGQVSNANGVVSVPVTLTVVGNGASVTVPCQRALTVRNNVVIDVDACRKDIGDLGVSIANQIAGKIDKQ</sequence>
<comment type="caution">
    <text evidence="3">The sequence shown here is derived from an EMBL/GenBank/DDBJ whole genome shotgun (WGS) entry which is preliminary data.</text>
</comment>
<dbReference type="HOGENOM" id="CLU_060937_0_0_11"/>
<evidence type="ECO:0000313" key="3">
    <source>
        <dbReference type="EMBL" id="KBZ60722.1"/>
    </source>
</evidence>
<reference evidence="3 4" key="1">
    <citation type="submission" date="2014-04" db="EMBL/GenBank/DDBJ databases">
        <title>The Genome Sequence of Mycobacterium tuberculosis TKK-01-0051.</title>
        <authorList>
            <consortium name="The Broad Institute Genomics Platform"/>
            <consortium name="The Broad Institute Genome Sequencing Center for Infectious Disease"/>
            <person name="Earl A.M."/>
            <person name="Cohen K."/>
            <person name="Pym A."/>
            <person name="Bishai W."/>
            <person name="Maharaj K."/>
            <person name="Desjardins C."/>
            <person name="Abeel T."/>
            <person name="Young S."/>
            <person name="Zeng Q."/>
            <person name="Gargeya S."/>
            <person name="Abouelleil A."/>
            <person name="Alvarado L."/>
            <person name="Chapman S.B."/>
            <person name="Gainer-Dewar J."/>
            <person name="Goldberg J."/>
            <person name="Griggs A."/>
            <person name="Gujja S."/>
            <person name="Hansen M."/>
            <person name="Howarth C."/>
            <person name="Imamovic A."/>
            <person name="Larimer J."/>
            <person name="Murphy C."/>
            <person name="Naylor J."/>
            <person name="Pearson M."/>
            <person name="Poon T.W."/>
            <person name="Priest M."/>
            <person name="Roberts A."/>
            <person name="Saif S."/>
            <person name="Shea T."/>
            <person name="Sykes S."/>
            <person name="Wortman J."/>
            <person name="Nusbaum C."/>
            <person name="Birren B."/>
        </authorList>
    </citation>
    <scope>NUCLEOTIDE SEQUENCE [LARGE SCALE GENOMIC DNA]</scope>
    <source>
        <strain evidence="3 4">TKK-01-0051</strain>
    </source>
</reference>
<protein>
    <recommendedName>
        <fullName evidence="2">PknH-like extracellular domain-containing protein</fullName>
    </recommendedName>
</protein>
<name>A0A051TUS2_9MYCO</name>
<dbReference type="Pfam" id="PF14032">
    <property type="entry name" value="PknH_C"/>
    <property type="match status" value="1"/>
</dbReference>